<evidence type="ECO:0000313" key="16">
    <source>
        <dbReference type="Proteomes" id="UP000193083"/>
    </source>
</evidence>
<comment type="catalytic activity">
    <reaction evidence="13">
        <text>an alpha-Kdo-(2-&gt;4)-alpha-Kdo-(2-&gt;6)-lipid A + ADP-L-glycero-beta-D-manno-heptose = an L-alpha-D-Hep-(1-&gt;5)-[alpha-Kdo-(2-&gt;4)]-alpha-Kdo-(2-&gt;6)-lipid A + ADP + H(+)</text>
        <dbReference type="Rhea" id="RHEA:74067"/>
        <dbReference type="ChEBI" id="CHEBI:15378"/>
        <dbReference type="ChEBI" id="CHEBI:61506"/>
        <dbReference type="ChEBI" id="CHEBI:176431"/>
        <dbReference type="ChEBI" id="CHEBI:193068"/>
        <dbReference type="ChEBI" id="CHEBI:456216"/>
        <dbReference type="EC" id="2.4.99.23"/>
    </reaction>
</comment>
<dbReference type="PANTHER" id="PTHR30160">
    <property type="entry name" value="TETRAACYLDISACCHARIDE 4'-KINASE-RELATED"/>
    <property type="match status" value="1"/>
</dbReference>
<evidence type="ECO:0000256" key="7">
    <source>
        <dbReference type="ARBA" id="ARBA00022985"/>
    </source>
</evidence>
<sequence>MRVLIVKTSSMGDVIHTFPAMEDALAARPDIEFGWCVEEGFAGIVALHPKIRAIHRIAARRWRKSLLSAGTWQEMLAFRGELRAESYDLVLDAQGLLKSAIAARQAAVPVWGLDRASAREPIAARFYAKGFAVPKGLHAIERTRRLFGQALGYAPDLSRLGSGIEPPPSGYTAPAGARTAFLLHGASRDDKKWSIVEWQAVARACLARGLTPLVTWSNEAERQVAESIAAVPGVVVIPKSPLPEIAGALGRSLLAIGVDTGLTHLAAAFGVPTVAVFLSTHPGLTGPRGACASSLAAEPGKPVRSRDVMDEAEKLMAARERGQES</sequence>
<dbReference type="OrthoDB" id="9807356at2"/>
<comment type="pathway">
    <text evidence="2">Bacterial outer membrane biogenesis; LPS core biosynthesis.</text>
</comment>
<keyword evidence="4" id="KW-0997">Cell inner membrane</keyword>
<dbReference type="InterPro" id="IPR002201">
    <property type="entry name" value="Glyco_trans_9"/>
</dbReference>
<evidence type="ECO:0000256" key="14">
    <source>
        <dbReference type="SAM" id="MobiDB-lite"/>
    </source>
</evidence>
<evidence type="ECO:0000256" key="10">
    <source>
        <dbReference type="ARBA" id="ARBA00044041"/>
    </source>
</evidence>
<dbReference type="RefSeq" id="WP_085466125.1">
    <property type="nucleotide sequence ID" value="NZ_FXBL01000004.1"/>
</dbReference>
<dbReference type="NCBIfam" id="TIGR02193">
    <property type="entry name" value="heptsyl_trn_I"/>
    <property type="match status" value="1"/>
</dbReference>
<evidence type="ECO:0000256" key="6">
    <source>
        <dbReference type="ARBA" id="ARBA00022679"/>
    </source>
</evidence>
<comment type="similarity">
    <text evidence="9">Belongs to the glycosyltransferase 9 family.</text>
</comment>
<dbReference type="AlphaFoldDB" id="A0A1X7PIU7"/>
<dbReference type="PANTHER" id="PTHR30160:SF19">
    <property type="entry name" value="LIPOPOLYSACCHARIDE HEPTOSYLTRANSFERASE 1"/>
    <property type="match status" value="1"/>
</dbReference>
<keyword evidence="8" id="KW-0472">Membrane</keyword>
<evidence type="ECO:0000256" key="12">
    <source>
        <dbReference type="ARBA" id="ARBA00044330"/>
    </source>
</evidence>
<keyword evidence="16" id="KW-1185">Reference proteome</keyword>
<evidence type="ECO:0000313" key="15">
    <source>
        <dbReference type="EMBL" id="SMH51468.1"/>
    </source>
</evidence>
<evidence type="ECO:0000256" key="2">
    <source>
        <dbReference type="ARBA" id="ARBA00004713"/>
    </source>
</evidence>
<feature type="region of interest" description="Disordered" evidence="14">
    <location>
        <begin position="291"/>
        <end position="310"/>
    </location>
</feature>
<protein>
    <recommendedName>
        <fullName evidence="11">Lipopolysaccharide heptosyltransferase 1</fullName>
        <ecNumber evidence="10">2.4.99.23</ecNumber>
    </recommendedName>
    <alternativeName>
        <fullName evidence="12">ADP-heptose:lipopolysaccharide heptosyltransferase I</fullName>
    </alternativeName>
</protein>
<dbReference type="CDD" id="cd03789">
    <property type="entry name" value="GT9_LPS_heptosyltransferase"/>
    <property type="match status" value="1"/>
</dbReference>
<dbReference type="GO" id="GO:0009244">
    <property type="term" value="P:lipopolysaccharide core region biosynthetic process"/>
    <property type="evidence" value="ECO:0007669"/>
    <property type="project" value="InterPro"/>
</dbReference>
<evidence type="ECO:0000256" key="4">
    <source>
        <dbReference type="ARBA" id="ARBA00022519"/>
    </source>
</evidence>
<keyword evidence="6 15" id="KW-0808">Transferase</keyword>
<name>A0A1X7PIU7_9HYPH</name>
<dbReference type="Gene3D" id="3.40.50.2000">
    <property type="entry name" value="Glycogen Phosphorylase B"/>
    <property type="match status" value="2"/>
</dbReference>
<evidence type="ECO:0000256" key="3">
    <source>
        <dbReference type="ARBA" id="ARBA00022475"/>
    </source>
</evidence>
<dbReference type="EMBL" id="FXBL01000004">
    <property type="protein sequence ID" value="SMH51468.1"/>
    <property type="molecule type" value="Genomic_DNA"/>
</dbReference>
<dbReference type="GO" id="GO:0008713">
    <property type="term" value="F:ADP-heptose-lipopolysaccharide heptosyltransferase activity"/>
    <property type="evidence" value="ECO:0007669"/>
    <property type="project" value="TreeGrafter"/>
</dbReference>
<gene>
    <name evidence="15" type="ORF">SAMN02982922_4433</name>
</gene>
<dbReference type="EC" id="2.4.99.23" evidence="10"/>
<dbReference type="SUPFAM" id="SSF53756">
    <property type="entry name" value="UDP-Glycosyltransferase/glycogen phosphorylase"/>
    <property type="match status" value="1"/>
</dbReference>
<reference evidence="15 16" key="1">
    <citation type="submission" date="2017-04" db="EMBL/GenBank/DDBJ databases">
        <authorList>
            <person name="Afonso C.L."/>
            <person name="Miller P.J."/>
            <person name="Scott M.A."/>
            <person name="Spackman E."/>
            <person name="Goraichik I."/>
            <person name="Dimitrov K.M."/>
            <person name="Suarez D.L."/>
            <person name="Swayne D.E."/>
        </authorList>
    </citation>
    <scope>NUCLEOTIDE SEQUENCE [LARGE SCALE GENOMIC DNA]</scope>
    <source>
        <strain evidence="15 16">B5P</strain>
    </source>
</reference>
<evidence type="ECO:0000256" key="9">
    <source>
        <dbReference type="ARBA" id="ARBA00043995"/>
    </source>
</evidence>
<keyword evidence="3" id="KW-1003">Cell membrane</keyword>
<organism evidence="15 16">
    <name type="scientific">Mesorhizobium australicum</name>
    <dbReference type="NCBI Taxonomy" id="536018"/>
    <lineage>
        <taxon>Bacteria</taxon>
        <taxon>Pseudomonadati</taxon>
        <taxon>Pseudomonadota</taxon>
        <taxon>Alphaproteobacteria</taxon>
        <taxon>Hyphomicrobiales</taxon>
        <taxon>Phyllobacteriaceae</taxon>
        <taxon>Mesorhizobium</taxon>
    </lineage>
</organism>
<dbReference type="Pfam" id="PF01075">
    <property type="entry name" value="Glyco_transf_9"/>
    <property type="match status" value="1"/>
</dbReference>
<comment type="subcellular location">
    <subcellularLocation>
        <location evidence="1">Cell inner membrane</location>
        <topology evidence="1">Peripheral membrane protein</topology>
        <orientation evidence="1">Cytoplasmic side</orientation>
    </subcellularLocation>
</comment>
<proteinExistence type="inferred from homology"/>
<evidence type="ECO:0000256" key="5">
    <source>
        <dbReference type="ARBA" id="ARBA00022676"/>
    </source>
</evidence>
<dbReference type="GO" id="GO:0005829">
    <property type="term" value="C:cytosol"/>
    <property type="evidence" value="ECO:0007669"/>
    <property type="project" value="TreeGrafter"/>
</dbReference>
<evidence type="ECO:0000256" key="13">
    <source>
        <dbReference type="ARBA" id="ARBA00049201"/>
    </source>
</evidence>
<evidence type="ECO:0000256" key="11">
    <source>
        <dbReference type="ARBA" id="ARBA00044190"/>
    </source>
</evidence>
<dbReference type="Proteomes" id="UP000193083">
    <property type="component" value="Unassembled WGS sequence"/>
</dbReference>
<evidence type="ECO:0000256" key="8">
    <source>
        <dbReference type="ARBA" id="ARBA00023136"/>
    </source>
</evidence>
<dbReference type="InterPro" id="IPR011908">
    <property type="entry name" value="LipoPS_heptosylTferase-I"/>
</dbReference>
<dbReference type="GO" id="GO:0005886">
    <property type="term" value="C:plasma membrane"/>
    <property type="evidence" value="ECO:0007669"/>
    <property type="project" value="UniProtKB-SubCell"/>
</dbReference>
<evidence type="ECO:0000256" key="1">
    <source>
        <dbReference type="ARBA" id="ARBA00004515"/>
    </source>
</evidence>
<keyword evidence="7" id="KW-0448">Lipopolysaccharide biosynthesis</keyword>
<keyword evidence="5" id="KW-0328">Glycosyltransferase</keyword>
<accession>A0A1X7PIU7</accession>
<dbReference type="InterPro" id="IPR051199">
    <property type="entry name" value="LPS_LOS_Heptosyltrfase"/>
</dbReference>